<comment type="function">
    <text evidence="13">Required for the insertion and/or proper folding and/or complex formation of integral membrane proteins into the membrane. Involved in integration of membrane proteins that insert both dependently and independently of the Sec translocase complex, as well as at least some lipoproteins. Aids folding of multispanning membrane proteins.</text>
</comment>
<dbReference type="GO" id="GO:0032977">
    <property type="term" value="F:membrane insertase activity"/>
    <property type="evidence" value="ECO:0007669"/>
    <property type="project" value="InterPro"/>
</dbReference>
<keyword evidence="6 13" id="KW-0812">Transmembrane</keyword>
<evidence type="ECO:0000256" key="9">
    <source>
        <dbReference type="ARBA" id="ARBA00023136"/>
    </source>
</evidence>
<dbReference type="Proteomes" id="UP000033671">
    <property type="component" value="Unassembled WGS sequence"/>
</dbReference>
<evidence type="ECO:0000256" key="1">
    <source>
        <dbReference type="ARBA" id="ARBA00004429"/>
    </source>
</evidence>
<protein>
    <recommendedName>
        <fullName evidence="3 13">Membrane protein insertase YidC</fullName>
    </recommendedName>
    <alternativeName>
        <fullName evidence="12 13">Foldase YidC</fullName>
    </alternativeName>
    <alternativeName>
        <fullName evidence="11 13">Membrane integrase YidC</fullName>
    </alternativeName>
    <alternativeName>
        <fullName evidence="13">Membrane protein YidC</fullName>
    </alternativeName>
</protein>
<dbReference type="GO" id="GO:0005886">
    <property type="term" value="C:plasma membrane"/>
    <property type="evidence" value="ECO:0007669"/>
    <property type="project" value="UniProtKB-SubCell"/>
</dbReference>
<dbReference type="GO" id="GO:0015031">
    <property type="term" value="P:protein transport"/>
    <property type="evidence" value="ECO:0007669"/>
    <property type="project" value="UniProtKB-KW"/>
</dbReference>
<feature type="transmembrane region" description="Helical" evidence="13">
    <location>
        <begin position="527"/>
        <end position="549"/>
    </location>
</feature>
<comment type="similarity">
    <text evidence="2 13">Belongs to the OXA1/ALB3/YidC family. Type 1 subfamily.</text>
</comment>
<feature type="transmembrane region" description="Helical" evidence="13">
    <location>
        <begin position="341"/>
        <end position="359"/>
    </location>
</feature>
<feature type="domain" description="Membrane insertase YidC/Oxa/ALB C-terminal" evidence="14">
    <location>
        <begin position="365"/>
        <end position="563"/>
    </location>
</feature>
<comment type="subcellular location">
    <subcellularLocation>
        <location evidence="1">Cell inner membrane</location>
        <topology evidence="1">Multi-pass membrane protein</topology>
    </subcellularLocation>
    <subcellularLocation>
        <location evidence="13">Cell membrane</location>
        <topology evidence="13">Multi-pass membrane protein</topology>
    </subcellularLocation>
</comment>
<dbReference type="RefSeq" id="WP_045917013.1">
    <property type="nucleotide sequence ID" value="NZ_LAOA01000028.1"/>
</dbReference>
<feature type="transmembrane region" description="Helical" evidence="13">
    <location>
        <begin position="428"/>
        <end position="448"/>
    </location>
</feature>
<organism evidence="16 17">
    <name type="scientific">Orientia tsutsugamushi str. TA716</name>
    <dbReference type="NCBI Taxonomy" id="1359175"/>
    <lineage>
        <taxon>Bacteria</taxon>
        <taxon>Pseudomonadati</taxon>
        <taxon>Pseudomonadota</taxon>
        <taxon>Alphaproteobacteria</taxon>
        <taxon>Rickettsiales</taxon>
        <taxon>Rickettsiaceae</taxon>
        <taxon>Rickettsieae</taxon>
        <taxon>Orientia</taxon>
    </lineage>
</organism>
<dbReference type="InterPro" id="IPR019998">
    <property type="entry name" value="Membr_insert_YidC"/>
</dbReference>
<feature type="transmembrane region" description="Helical" evidence="13">
    <location>
        <begin position="365"/>
        <end position="385"/>
    </location>
</feature>
<dbReference type="AlphaFoldDB" id="A0A0F3P797"/>
<dbReference type="Pfam" id="PF02096">
    <property type="entry name" value="60KD_IMP"/>
    <property type="match status" value="1"/>
</dbReference>
<feature type="domain" description="Membrane insertase YidC N-terminal" evidence="15">
    <location>
        <begin position="75"/>
        <end position="353"/>
    </location>
</feature>
<keyword evidence="4 13" id="KW-0813">Transport</keyword>
<dbReference type="CDD" id="cd19961">
    <property type="entry name" value="EcYidC-like_peri"/>
    <property type="match status" value="1"/>
</dbReference>
<dbReference type="EMBL" id="LAOA01000028">
    <property type="protein sequence ID" value="KJV76163.1"/>
    <property type="molecule type" value="Genomic_DNA"/>
</dbReference>
<evidence type="ECO:0000256" key="10">
    <source>
        <dbReference type="ARBA" id="ARBA00023186"/>
    </source>
</evidence>
<dbReference type="PATRIC" id="fig|1359175.3.peg.1718"/>
<evidence type="ECO:0000256" key="12">
    <source>
        <dbReference type="ARBA" id="ARBA00033342"/>
    </source>
</evidence>
<evidence type="ECO:0000256" key="4">
    <source>
        <dbReference type="ARBA" id="ARBA00022448"/>
    </source>
</evidence>
<dbReference type="NCBIfam" id="NF002353">
    <property type="entry name" value="PRK01318.1-4"/>
    <property type="match status" value="1"/>
</dbReference>
<evidence type="ECO:0000256" key="6">
    <source>
        <dbReference type="ARBA" id="ARBA00022692"/>
    </source>
</evidence>
<evidence type="ECO:0000259" key="14">
    <source>
        <dbReference type="Pfam" id="PF02096"/>
    </source>
</evidence>
<dbReference type="NCBIfam" id="TIGR03592">
    <property type="entry name" value="yidC_oxa1_cterm"/>
    <property type="match status" value="1"/>
</dbReference>
<keyword evidence="8 13" id="KW-1133">Transmembrane helix</keyword>
<dbReference type="InterPro" id="IPR047196">
    <property type="entry name" value="YidC_ALB_C"/>
</dbReference>
<evidence type="ECO:0000256" key="13">
    <source>
        <dbReference type="HAMAP-Rule" id="MF_01810"/>
    </source>
</evidence>
<comment type="subunit">
    <text evidence="13">Interacts with the Sec translocase complex via SecD. Specifically interacts with transmembrane segments of nascent integral membrane proteins during membrane integration.</text>
</comment>
<evidence type="ECO:0000256" key="11">
    <source>
        <dbReference type="ARBA" id="ARBA00033245"/>
    </source>
</evidence>
<gene>
    <name evidence="13 16" type="primary">yidC</name>
    <name evidence="16" type="ORF">OTSTA716_0910</name>
</gene>
<proteinExistence type="inferred from homology"/>
<reference evidence="16 17" key="1">
    <citation type="submission" date="2015-01" db="EMBL/GenBank/DDBJ databases">
        <title>Genome Sequencing of Rickettsiales.</title>
        <authorList>
            <person name="Daugherty S.C."/>
            <person name="Su Q."/>
            <person name="Abolude K."/>
            <person name="Beier-Sexton M."/>
            <person name="Carlyon J.A."/>
            <person name="Carter R."/>
            <person name="Day N.P."/>
            <person name="Dumler S.J."/>
            <person name="Dyachenko V."/>
            <person name="Godinez A."/>
            <person name="Kurtti T.J."/>
            <person name="Lichay M."/>
            <person name="Mullins K.E."/>
            <person name="Ott S."/>
            <person name="Pappas-Brown V."/>
            <person name="Paris D.H."/>
            <person name="Patel P."/>
            <person name="Richards A.L."/>
            <person name="Sadzewicz L."/>
            <person name="Sears K."/>
            <person name="Seidman D."/>
            <person name="Sengamalay N."/>
            <person name="Stenos J."/>
            <person name="Tallon L.J."/>
            <person name="Vincent G."/>
            <person name="Fraser C.M."/>
            <person name="Munderloh U."/>
            <person name="Dunning-Hotopp J.C."/>
        </authorList>
    </citation>
    <scope>NUCLEOTIDE SEQUENCE [LARGE SCALE GENOMIC DNA]</scope>
    <source>
        <strain evidence="16 17">TA716</strain>
    </source>
</reference>
<evidence type="ECO:0000259" key="15">
    <source>
        <dbReference type="Pfam" id="PF14849"/>
    </source>
</evidence>
<evidence type="ECO:0000313" key="17">
    <source>
        <dbReference type="Proteomes" id="UP000033671"/>
    </source>
</evidence>
<dbReference type="CDD" id="cd20070">
    <property type="entry name" value="5TM_YidC_Alb3"/>
    <property type="match status" value="1"/>
</dbReference>
<dbReference type="HAMAP" id="MF_01810">
    <property type="entry name" value="YidC_type1"/>
    <property type="match status" value="1"/>
</dbReference>
<evidence type="ECO:0000256" key="7">
    <source>
        <dbReference type="ARBA" id="ARBA00022927"/>
    </source>
</evidence>
<dbReference type="PANTHER" id="PTHR12428">
    <property type="entry name" value="OXA1"/>
    <property type="match status" value="1"/>
</dbReference>
<evidence type="ECO:0000256" key="3">
    <source>
        <dbReference type="ARBA" id="ARBA00015325"/>
    </source>
</evidence>
<dbReference type="Pfam" id="PF14849">
    <property type="entry name" value="YidC_periplas"/>
    <property type="match status" value="1"/>
</dbReference>
<dbReference type="PRINTS" id="PR01900">
    <property type="entry name" value="YIDCPROTEIN"/>
</dbReference>
<sequence>MDSDNRLNLILAITLSLAIILGWHFFYEKPRLIKMSNAQKEKIEYNKRSNTNQHLLHESALKIKDKVDIIDYSTRVKIMTNKLHGSISLKGLRFDDLILVGYKQDVLENSPDVELLSPSETATAYFAEVGWYCAKNADSDFPNSDTLWQTDKSILQANDTTTFTWTNKHNVQFIVSVSIDDNYMFTINQSIVNNSKQQLAVQFHGLIHRNLAENENSANIFQGPIASIDSYLNEVTYNKLKEKKHIDYNLNVVHWLGISDKYWLTSFIPDVKYRYSTSFMYGKAGFEKYQVSFLSPKEVVNSDGGSLSVVHHLFLGAKEVKLLDYYAEKYNIKLFDRAIDFGWFYILTKPLFYTLSFFYKYCGNFGVSILIVTILIKIMMFSFSNQSYASMKKMRDLQPKIQRLQELYGSDKIKLHQEMMALYKKEKVSLGGSFLQALIQFPIFFSLYKVLHVTIEMRHAPFFIWIKDLSALDPTCIFNLFGLLPFHVPWFLNIGAWPILTSATMMLQQKINPAPAADPAQAQVLKFMPLILLIVFNNFPAGLLIYWTWNNILSIVQQFIINKINNK</sequence>
<evidence type="ECO:0000256" key="8">
    <source>
        <dbReference type="ARBA" id="ARBA00022989"/>
    </source>
</evidence>
<comment type="caution">
    <text evidence="16">The sequence shown here is derived from an EMBL/GenBank/DDBJ whole genome shotgun (WGS) entry which is preliminary data.</text>
</comment>
<dbReference type="PANTHER" id="PTHR12428:SF65">
    <property type="entry name" value="CYTOCHROME C OXIDASE ASSEMBLY PROTEIN COX18, MITOCHONDRIAL"/>
    <property type="match status" value="1"/>
</dbReference>
<dbReference type="InterPro" id="IPR001708">
    <property type="entry name" value="YidC/ALB3/OXA1/COX18"/>
</dbReference>
<dbReference type="Gene3D" id="2.70.98.90">
    <property type="match status" value="1"/>
</dbReference>
<name>A0A0F3P797_ORITS</name>
<dbReference type="InterPro" id="IPR028055">
    <property type="entry name" value="YidC/Oxa/ALB_C"/>
</dbReference>
<feature type="transmembrane region" description="Helical" evidence="13">
    <location>
        <begin position="6"/>
        <end position="27"/>
    </location>
</feature>
<evidence type="ECO:0000313" key="16">
    <source>
        <dbReference type="EMBL" id="KJV76163.1"/>
    </source>
</evidence>
<keyword evidence="10 13" id="KW-0143">Chaperone</keyword>
<keyword evidence="9 13" id="KW-0472">Membrane</keyword>
<dbReference type="GO" id="GO:0051205">
    <property type="term" value="P:protein insertion into membrane"/>
    <property type="evidence" value="ECO:0007669"/>
    <property type="project" value="TreeGrafter"/>
</dbReference>
<evidence type="ECO:0000256" key="5">
    <source>
        <dbReference type="ARBA" id="ARBA00022475"/>
    </source>
</evidence>
<evidence type="ECO:0000256" key="2">
    <source>
        <dbReference type="ARBA" id="ARBA00010527"/>
    </source>
</evidence>
<dbReference type="InterPro" id="IPR038221">
    <property type="entry name" value="YidC_periplasmic_sf"/>
</dbReference>
<accession>A0A0F3P797</accession>
<keyword evidence="5 13" id="KW-1003">Cell membrane</keyword>
<dbReference type="InterPro" id="IPR028053">
    <property type="entry name" value="Membr_insert_YidC_N"/>
</dbReference>
<dbReference type="PRINTS" id="PR00701">
    <property type="entry name" value="60KDINNERMP"/>
</dbReference>
<keyword evidence="7 13" id="KW-0653">Protein transport</keyword>
<dbReference type="NCBIfam" id="TIGR03593">
    <property type="entry name" value="yidC_nterm"/>
    <property type="match status" value="1"/>
</dbReference>